<sequence length="162" mass="18011">MIHDLTELGQVGRVLNEALALLEGERKRLQRLYGEPAQDEHHIAGSPVQTLYGIAQLADGVRDQLKRVALAAGYVTFGLDERADQAVRVARFEPVGFPSGVDRMARPLGEATVRALELIRDVADFFDGDMAIEIDVCLAAPEATYPPRDWDAYQQQRLNRPE</sequence>
<organism evidence="1 2">
    <name type="scientific">Streptantibioticus parmotrematis</name>
    <dbReference type="NCBI Taxonomy" id="2873249"/>
    <lineage>
        <taxon>Bacteria</taxon>
        <taxon>Bacillati</taxon>
        <taxon>Actinomycetota</taxon>
        <taxon>Actinomycetes</taxon>
        <taxon>Kitasatosporales</taxon>
        <taxon>Streptomycetaceae</taxon>
        <taxon>Streptantibioticus</taxon>
    </lineage>
</organism>
<keyword evidence="2" id="KW-1185">Reference proteome</keyword>
<gene>
    <name evidence="1" type="ORF">K7472_14380</name>
</gene>
<dbReference type="RefSeq" id="WP_222977872.1">
    <property type="nucleotide sequence ID" value="NZ_JAINVZ010000008.1"/>
</dbReference>
<dbReference type="EMBL" id="JAINVZ010000008">
    <property type="protein sequence ID" value="MBY8886035.1"/>
    <property type="molecule type" value="Genomic_DNA"/>
</dbReference>
<evidence type="ECO:0000313" key="1">
    <source>
        <dbReference type="EMBL" id="MBY8886035.1"/>
    </source>
</evidence>
<reference evidence="1 2" key="1">
    <citation type="submission" date="2021-08" db="EMBL/GenBank/DDBJ databases">
        <title>Streptomyces sp. PTM05 isolated from lichen.</title>
        <authorList>
            <person name="Somphong A."/>
            <person name="Phongsopitanun W."/>
            <person name="Tanasupawat S."/>
        </authorList>
    </citation>
    <scope>NUCLEOTIDE SEQUENCE [LARGE SCALE GENOMIC DNA]</scope>
    <source>
        <strain evidence="1 2">Ptm05</strain>
    </source>
</reference>
<protein>
    <submittedName>
        <fullName evidence="1">Uncharacterized protein</fullName>
    </submittedName>
</protein>
<comment type="caution">
    <text evidence="1">The sequence shown here is derived from an EMBL/GenBank/DDBJ whole genome shotgun (WGS) entry which is preliminary data.</text>
</comment>
<name>A0ABS7QUI3_9ACTN</name>
<evidence type="ECO:0000313" key="2">
    <source>
        <dbReference type="Proteomes" id="UP001198565"/>
    </source>
</evidence>
<accession>A0ABS7QUI3</accession>
<dbReference type="Proteomes" id="UP001198565">
    <property type="component" value="Unassembled WGS sequence"/>
</dbReference>
<proteinExistence type="predicted"/>